<dbReference type="PATRIC" id="fig|1144672.3.peg.3464"/>
<sequence>MKRIFVGVMGVAVYLMGVNGWADTPLQVNYGTPQELGQRTVQPIDQDYRSETSSGIQTSVFAEYYGSRLQSDAIDGHEKLNGFGTGVTFTALDTLNTTFGLNYKKSSDWHSTEINVKGGYKFYNQNNTYANASIGIGYAWLDADEYDTKLRYVTLPIDFELGHYIQKDIAGYVGLGYKWLYIENFDDACTGYFCESTASDVLDLDGITYKVGIRYNF</sequence>
<organism evidence="1 2">
    <name type="scientific">Acinetobacter higginsii</name>
    <dbReference type="NCBI Taxonomy" id="70347"/>
    <lineage>
        <taxon>Bacteria</taxon>
        <taxon>Pseudomonadati</taxon>
        <taxon>Pseudomonadota</taxon>
        <taxon>Gammaproteobacteria</taxon>
        <taxon>Moraxellales</taxon>
        <taxon>Moraxellaceae</taxon>
        <taxon>Acinetobacter</taxon>
    </lineage>
</organism>
<dbReference type="Proteomes" id="UP000013209">
    <property type="component" value="Unassembled WGS sequence"/>
</dbReference>
<dbReference type="eggNOG" id="ENOG5031R7Z">
    <property type="taxonomic scope" value="Bacteria"/>
</dbReference>
<evidence type="ECO:0008006" key="3">
    <source>
        <dbReference type="Google" id="ProtNLM"/>
    </source>
</evidence>
<evidence type="ECO:0000313" key="1">
    <source>
        <dbReference type="EMBL" id="ENV07731.1"/>
    </source>
</evidence>
<evidence type="ECO:0000313" key="2">
    <source>
        <dbReference type="Proteomes" id="UP000013209"/>
    </source>
</evidence>
<dbReference type="STRING" id="1144672.F966_03588"/>
<gene>
    <name evidence="1" type="ORF">F966_03588</name>
</gene>
<protein>
    <recommendedName>
        <fullName evidence="3">Outer membrane protein beta-barrel domain-containing protein</fullName>
    </recommendedName>
</protein>
<accession>N8W6W1</accession>
<comment type="caution">
    <text evidence="1">The sequence shown here is derived from an EMBL/GenBank/DDBJ whole genome shotgun (WGS) entry which is preliminary data.</text>
</comment>
<dbReference type="HOGENOM" id="CLU_1264667_0_0_6"/>
<dbReference type="AlphaFoldDB" id="N8W6W1"/>
<proteinExistence type="predicted"/>
<reference evidence="1 2" key="1">
    <citation type="submission" date="2013-02" db="EMBL/GenBank/DDBJ databases">
        <title>The Genome Sequence of Acinetobacter sp. CIP 56.2.</title>
        <authorList>
            <consortium name="The Broad Institute Genome Sequencing Platform"/>
            <consortium name="The Broad Institute Genome Sequencing Center for Infectious Disease"/>
            <person name="Cerqueira G."/>
            <person name="Feldgarden M."/>
            <person name="Courvalin P."/>
            <person name="Perichon B."/>
            <person name="Grillot-Courvalin C."/>
            <person name="Clermont D."/>
            <person name="Rocha E."/>
            <person name="Yoon E.-J."/>
            <person name="Nemec A."/>
            <person name="Walker B."/>
            <person name="Young S.K."/>
            <person name="Zeng Q."/>
            <person name="Gargeya S."/>
            <person name="Fitzgerald M."/>
            <person name="Haas B."/>
            <person name="Abouelleil A."/>
            <person name="Alvarado L."/>
            <person name="Arachchi H.M."/>
            <person name="Berlin A.M."/>
            <person name="Chapman S.B."/>
            <person name="Dewar J."/>
            <person name="Goldberg J."/>
            <person name="Griggs A."/>
            <person name="Gujja S."/>
            <person name="Hansen M."/>
            <person name="Howarth C."/>
            <person name="Imamovic A."/>
            <person name="Larimer J."/>
            <person name="McCowan C."/>
            <person name="Murphy C."/>
            <person name="Neiman D."/>
            <person name="Pearson M."/>
            <person name="Priest M."/>
            <person name="Roberts A."/>
            <person name="Saif S."/>
            <person name="Shea T."/>
            <person name="Sisk P."/>
            <person name="Sykes S."/>
            <person name="Wortman J."/>
            <person name="Nusbaum C."/>
            <person name="Birren B."/>
        </authorList>
    </citation>
    <scope>NUCLEOTIDE SEQUENCE [LARGE SCALE GENOMIC DNA]</scope>
    <source>
        <strain evidence="1 2">CIP 56.2</strain>
    </source>
</reference>
<dbReference type="EMBL" id="APPH01000020">
    <property type="protein sequence ID" value="ENV07731.1"/>
    <property type="molecule type" value="Genomic_DNA"/>
</dbReference>
<dbReference type="RefSeq" id="WP_004807668.1">
    <property type="nucleotide sequence ID" value="NZ_KB849440.1"/>
</dbReference>
<name>N8W6W1_9GAMM</name>